<evidence type="ECO:0000256" key="1">
    <source>
        <dbReference type="SAM" id="Phobius"/>
    </source>
</evidence>
<dbReference type="Proteomes" id="UP000000683">
    <property type="component" value="Chromosome"/>
</dbReference>
<organism evidence="2 3">
    <name type="scientific">Alteromonas naphthalenivorans</name>
    <dbReference type="NCBI Taxonomy" id="715451"/>
    <lineage>
        <taxon>Bacteria</taxon>
        <taxon>Pseudomonadati</taxon>
        <taxon>Pseudomonadota</taxon>
        <taxon>Gammaproteobacteria</taxon>
        <taxon>Alteromonadales</taxon>
        <taxon>Alteromonadaceae</taxon>
        <taxon>Alteromonas/Salinimonas group</taxon>
        <taxon>Alteromonas</taxon>
    </lineage>
</organism>
<name>F5Z8J1_ALTNA</name>
<keyword evidence="1" id="KW-0472">Membrane</keyword>
<keyword evidence="3" id="KW-1185">Reference proteome</keyword>
<proteinExistence type="predicted"/>
<keyword evidence="1" id="KW-1133">Transmembrane helix</keyword>
<reference evidence="2 3" key="1">
    <citation type="journal article" date="2011" name="J. Bacteriol.">
        <title>Complete genome sequence of the polycyclic aromatic hydrocarbon-degrading bacterium Alteromonas sp. strain SN2.</title>
        <authorList>
            <person name="Jin H.M."/>
            <person name="Jeong H."/>
            <person name="Moon E.J."/>
            <person name="Math R.K."/>
            <person name="Lee K."/>
            <person name="Kim H.J."/>
            <person name="Jeon C.O."/>
            <person name="Oh T.K."/>
            <person name="Kim J.F."/>
        </authorList>
    </citation>
    <scope>NUCLEOTIDE SEQUENCE [LARGE SCALE GENOMIC DNA]</scope>
    <source>
        <strain evidence="3">JCM 17741 / KACC 18427 / KCTC 11700BP / SN2</strain>
    </source>
</reference>
<feature type="transmembrane region" description="Helical" evidence="1">
    <location>
        <begin position="92"/>
        <end position="111"/>
    </location>
</feature>
<dbReference type="HOGENOM" id="CLU_1967410_0_0_6"/>
<accession>F5Z8J1</accession>
<dbReference type="EMBL" id="CP002339">
    <property type="protein sequence ID" value="AEF03384.1"/>
    <property type="molecule type" value="Genomic_DNA"/>
</dbReference>
<keyword evidence="1" id="KW-0812">Transmembrane</keyword>
<sequence length="127" mass="14221">MTKPVSLNRVGSGYLWRFWFIAIAAWALQLFICYALVEWHCARPSTFSEQTLQRIVGIVTAVCFVAALVNLRYAFRYYRQLKKQKSSHSREIFMSSGACIMSGFLAAVILMQGWPTLLLAACSSAGG</sequence>
<feature type="transmembrane region" description="Helical" evidence="1">
    <location>
        <begin position="14"/>
        <end position="37"/>
    </location>
</feature>
<protein>
    <submittedName>
        <fullName evidence="2">Uncharacterized protein</fullName>
    </submittedName>
</protein>
<evidence type="ECO:0000313" key="3">
    <source>
        <dbReference type="Proteomes" id="UP000000683"/>
    </source>
</evidence>
<evidence type="ECO:0000313" key="2">
    <source>
        <dbReference type="EMBL" id="AEF03384.1"/>
    </source>
</evidence>
<dbReference type="KEGG" id="alt:ambt_09290"/>
<dbReference type="eggNOG" id="ENOG5033XAU">
    <property type="taxonomic scope" value="Bacteria"/>
</dbReference>
<feature type="transmembrane region" description="Helical" evidence="1">
    <location>
        <begin position="52"/>
        <end position="71"/>
    </location>
</feature>
<dbReference type="RefSeq" id="WP_013784320.1">
    <property type="nucleotide sequence ID" value="NC_015554.1"/>
</dbReference>
<dbReference type="OrthoDB" id="6388461at2"/>
<gene>
    <name evidence="2" type="ordered locus">ambt_09290</name>
</gene>
<dbReference type="AlphaFoldDB" id="F5Z8J1"/>